<accession>A0AAV4LI18</accession>
<evidence type="ECO:0000313" key="1">
    <source>
        <dbReference type="EMBL" id="GIM47396.1"/>
    </source>
</evidence>
<dbReference type="AlphaFoldDB" id="A0AAV4LI18"/>
<gene>
    <name evidence="1" type="ORF">DNHGIG_29450</name>
</gene>
<organism evidence="1 2">
    <name type="scientific">Collibacillus ludicampi</name>
    <dbReference type="NCBI Taxonomy" id="2771369"/>
    <lineage>
        <taxon>Bacteria</taxon>
        <taxon>Bacillati</taxon>
        <taxon>Bacillota</taxon>
        <taxon>Bacilli</taxon>
        <taxon>Bacillales</taxon>
        <taxon>Alicyclobacillaceae</taxon>
        <taxon>Collibacillus</taxon>
    </lineage>
</organism>
<name>A0AAV4LI18_9BACL</name>
<reference evidence="1" key="1">
    <citation type="journal article" date="2023" name="Int. J. Syst. Evol. Microbiol.">
        <title>Collibacillus ludicampi gen. nov., sp. nov., a new soil bacterium of the family Alicyclobacillaceae.</title>
        <authorList>
            <person name="Jojima T."/>
            <person name="Ioku Y."/>
            <person name="Fukuta Y."/>
            <person name="Shirasaka N."/>
            <person name="Matsumura Y."/>
            <person name="Mori M."/>
        </authorList>
    </citation>
    <scope>NUCLEOTIDE SEQUENCE</scope>
    <source>
        <strain evidence="1">TP075</strain>
    </source>
</reference>
<dbReference type="EMBL" id="BOQE01000001">
    <property type="protein sequence ID" value="GIM47396.1"/>
    <property type="molecule type" value="Genomic_DNA"/>
</dbReference>
<sequence length="61" mass="6931">MNLNSRPYQEINDLPAFVCKLIKAAHPIETPLIMVKHSLLKFTKNIGPGKLKNKGVVFEER</sequence>
<evidence type="ECO:0000313" key="2">
    <source>
        <dbReference type="Proteomes" id="UP001057291"/>
    </source>
</evidence>
<keyword evidence="2" id="KW-1185">Reference proteome</keyword>
<dbReference type="Proteomes" id="UP001057291">
    <property type="component" value="Unassembled WGS sequence"/>
</dbReference>
<protein>
    <submittedName>
        <fullName evidence="1">Uncharacterized protein</fullName>
    </submittedName>
</protein>
<comment type="caution">
    <text evidence="1">The sequence shown here is derived from an EMBL/GenBank/DDBJ whole genome shotgun (WGS) entry which is preliminary data.</text>
</comment>
<proteinExistence type="predicted"/>